<evidence type="ECO:0000256" key="2">
    <source>
        <dbReference type="SAM" id="SignalP"/>
    </source>
</evidence>
<comment type="caution">
    <text evidence="3">The sequence shown here is derived from an EMBL/GenBank/DDBJ whole genome shotgun (WGS) entry which is preliminary data.</text>
</comment>
<evidence type="ECO:0000256" key="1">
    <source>
        <dbReference type="SAM" id="MobiDB-lite"/>
    </source>
</evidence>
<protein>
    <submittedName>
        <fullName evidence="3">Uncharacterized protein</fullName>
    </submittedName>
</protein>
<organism evidence="3 4">
    <name type="scientific">Noviherbaspirillum galbum</name>
    <dbReference type="NCBI Taxonomy" id="2709383"/>
    <lineage>
        <taxon>Bacteria</taxon>
        <taxon>Pseudomonadati</taxon>
        <taxon>Pseudomonadota</taxon>
        <taxon>Betaproteobacteria</taxon>
        <taxon>Burkholderiales</taxon>
        <taxon>Oxalobacteraceae</taxon>
        <taxon>Noviherbaspirillum</taxon>
    </lineage>
</organism>
<feature type="region of interest" description="Disordered" evidence="1">
    <location>
        <begin position="61"/>
        <end position="80"/>
    </location>
</feature>
<evidence type="ECO:0000313" key="4">
    <source>
        <dbReference type="Proteomes" id="UP000482155"/>
    </source>
</evidence>
<dbReference type="EMBL" id="JAAIVB010000068">
    <property type="protein sequence ID" value="NEX63207.1"/>
    <property type="molecule type" value="Genomic_DNA"/>
</dbReference>
<dbReference type="AlphaFoldDB" id="A0A6B3SR14"/>
<feature type="signal peptide" evidence="2">
    <location>
        <begin position="1"/>
        <end position="19"/>
    </location>
</feature>
<keyword evidence="4" id="KW-1185">Reference proteome</keyword>
<feature type="compositionally biased region" description="Basic and acidic residues" evidence="1">
    <location>
        <begin position="61"/>
        <end position="71"/>
    </location>
</feature>
<dbReference type="RefSeq" id="WP_163966803.1">
    <property type="nucleotide sequence ID" value="NZ_JAAIVB010000068.1"/>
</dbReference>
<gene>
    <name evidence="3" type="ORF">G3574_19160</name>
</gene>
<evidence type="ECO:0000313" key="3">
    <source>
        <dbReference type="EMBL" id="NEX63207.1"/>
    </source>
</evidence>
<feature type="region of interest" description="Disordered" evidence="1">
    <location>
        <begin position="93"/>
        <end position="116"/>
    </location>
</feature>
<feature type="chain" id="PRO_5025360307" evidence="2">
    <location>
        <begin position="20"/>
        <end position="116"/>
    </location>
</feature>
<name>A0A6B3SR14_9BURK</name>
<sequence>MKNWLIAIVSLAAAGAAVAKLPPPSEEAKTAAELAKAKAAWSDKVAAYQLCKAQDKLADRYHKEKGGKKSADTPACADPGAFVPPTAAAPAAAAPAAPAAAAPAAQATAQAAPAKK</sequence>
<keyword evidence="2" id="KW-0732">Signal</keyword>
<proteinExistence type="predicted"/>
<accession>A0A6B3SR14</accession>
<dbReference type="Proteomes" id="UP000482155">
    <property type="component" value="Unassembled WGS sequence"/>
</dbReference>
<reference evidence="3 4" key="1">
    <citation type="submission" date="2020-02" db="EMBL/GenBank/DDBJ databases">
        <authorList>
            <person name="Kim M.K."/>
        </authorList>
    </citation>
    <scope>NUCLEOTIDE SEQUENCE [LARGE SCALE GENOMIC DNA]</scope>
    <source>
        <strain evidence="3 4">17J57-3</strain>
    </source>
</reference>